<feature type="region of interest" description="Disordered" evidence="2">
    <location>
        <begin position="31"/>
        <end position="52"/>
    </location>
</feature>
<evidence type="ECO:0000313" key="6">
    <source>
        <dbReference type="Proteomes" id="UP001206925"/>
    </source>
</evidence>
<dbReference type="GO" id="GO:0009639">
    <property type="term" value="P:response to red or far red light"/>
    <property type="evidence" value="ECO:0007669"/>
    <property type="project" value="InterPro"/>
</dbReference>
<feature type="coiled-coil region" evidence="1">
    <location>
        <begin position="144"/>
        <end position="192"/>
    </location>
</feature>
<dbReference type="Pfam" id="PF04859">
    <property type="entry name" value="DUF641"/>
    <property type="match status" value="1"/>
</dbReference>
<proteinExistence type="predicted"/>
<feature type="domain" description="DUF641" evidence="3">
    <location>
        <begin position="67"/>
        <end position="192"/>
    </location>
</feature>
<feature type="domain" description="GIL1/IRKI C-terminal" evidence="4">
    <location>
        <begin position="395"/>
        <end position="446"/>
    </location>
</feature>
<dbReference type="Proteomes" id="UP001206925">
    <property type="component" value="Unassembled WGS sequence"/>
</dbReference>
<dbReference type="PANTHER" id="PTHR31161">
    <property type="entry name" value="PROTEIN GRAVITROPIC IN THE LIGHT 1"/>
    <property type="match status" value="1"/>
</dbReference>
<evidence type="ECO:0000259" key="3">
    <source>
        <dbReference type="Pfam" id="PF04859"/>
    </source>
</evidence>
<dbReference type="InterPro" id="IPR006943">
    <property type="entry name" value="DUF641_pln"/>
</dbReference>
<feature type="compositionally biased region" description="Basic and acidic residues" evidence="2">
    <location>
        <begin position="38"/>
        <end position="52"/>
    </location>
</feature>
<dbReference type="Pfam" id="PF24994">
    <property type="entry name" value="GIL1_IRKI_C"/>
    <property type="match status" value="1"/>
</dbReference>
<dbReference type="InterPro" id="IPR056813">
    <property type="entry name" value="GIL1_IRKI_C"/>
</dbReference>
<comment type="caution">
    <text evidence="5">The sequence shown here is derived from an EMBL/GenBank/DDBJ whole genome shotgun (WGS) entry which is preliminary data.</text>
</comment>
<protein>
    <recommendedName>
        <fullName evidence="7">DUF641 domain-containing protein</fullName>
    </recommendedName>
</protein>
<evidence type="ECO:0000313" key="5">
    <source>
        <dbReference type="EMBL" id="KAI7730441.1"/>
    </source>
</evidence>
<dbReference type="AlphaFoldDB" id="A0AAD5BVK6"/>
<dbReference type="GO" id="GO:0009959">
    <property type="term" value="P:negative gravitropism"/>
    <property type="evidence" value="ECO:0007669"/>
    <property type="project" value="InterPro"/>
</dbReference>
<evidence type="ECO:0000256" key="2">
    <source>
        <dbReference type="SAM" id="MobiDB-lite"/>
    </source>
</evidence>
<evidence type="ECO:0008006" key="7">
    <source>
        <dbReference type="Google" id="ProtNLM"/>
    </source>
</evidence>
<gene>
    <name evidence="5" type="ORF">M8C21_025943</name>
</gene>
<dbReference type="InterPro" id="IPR040225">
    <property type="entry name" value="GIL1-like"/>
</dbReference>
<evidence type="ECO:0000259" key="4">
    <source>
        <dbReference type="Pfam" id="PF24994"/>
    </source>
</evidence>
<dbReference type="EMBL" id="JAMZMK010010781">
    <property type="protein sequence ID" value="KAI7730441.1"/>
    <property type="molecule type" value="Genomic_DNA"/>
</dbReference>
<keyword evidence="1" id="KW-0175">Coiled coil</keyword>
<reference evidence="5" key="1">
    <citation type="submission" date="2022-06" db="EMBL/GenBank/DDBJ databases">
        <title>Uncovering the hologenomic basis of an extraordinary plant invasion.</title>
        <authorList>
            <person name="Bieker V.C."/>
            <person name="Martin M.D."/>
            <person name="Gilbert T."/>
            <person name="Hodgins K."/>
            <person name="Battlay P."/>
            <person name="Petersen B."/>
            <person name="Wilson J."/>
        </authorList>
    </citation>
    <scope>NUCLEOTIDE SEQUENCE</scope>
    <source>
        <strain evidence="5">AA19_3_7</strain>
        <tissue evidence="5">Leaf</tissue>
    </source>
</reference>
<sequence length="448" mass="51253">MDSVKHSSNKSRLARTFAKVMHVRAATGVDKFQKSKSKTREKVKQDTPTDESHQHVFFNEKDEKLQKRALMDAFIAKLFATISSVKAAYAELQYCQVPYDADGIQSADQTLVSELKSLSELKQSFLKKHLDDFSPETTQLSAEVQEQKNLIKTYEITKKKLASQSKLKDSEIIFLKEKLEDIRRENKIIEKRLNSSGSLSSSSSHEKWNFSSLSPTNFLSVLKQTTKSIRSLVKFMISEMESTNWDLDAAANSIQPDVVYWDTTHICYAFESFVCKQMFDGFNLPEFAIPGDSQSKGKTREFFFDKFMELKSLKAREYITWKPTSVFAEFCRCKYLKLIHPKMEASLFGNLNQRNLVNARKFPETAFFDSFLEVAKWVWLLHCLGFSFSPDGATIFQVAKGSRFSEVFMDSVNDVTFVSPERSPEVAFTVVPGFKLGKAVIQCQVYLI</sequence>
<accession>A0AAD5BVK6</accession>
<name>A0AAD5BVK6_AMBAR</name>
<keyword evidence="6" id="KW-1185">Reference proteome</keyword>
<evidence type="ECO:0000256" key="1">
    <source>
        <dbReference type="SAM" id="Coils"/>
    </source>
</evidence>
<organism evidence="5 6">
    <name type="scientific">Ambrosia artemisiifolia</name>
    <name type="common">Common ragweed</name>
    <dbReference type="NCBI Taxonomy" id="4212"/>
    <lineage>
        <taxon>Eukaryota</taxon>
        <taxon>Viridiplantae</taxon>
        <taxon>Streptophyta</taxon>
        <taxon>Embryophyta</taxon>
        <taxon>Tracheophyta</taxon>
        <taxon>Spermatophyta</taxon>
        <taxon>Magnoliopsida</taxon>
        <taxon>eudicotyledons</taxon>
        <taxon>Gunneridae</taxon>
        <taxon>Pentapetalae</taxon>
        <taxon>asterids</taxon>
        <taxon>campanulids</taxon>
        <taxon>Asterales</taxon>
        <taxon>Asteraceae</taxon>
        <taxon>Asteroideae</taxon>
        <taxon>Heliantheae alliance</taxon>
        <taxon>Heliantheae</taxon>
        <taxon>Ambrosia</taxon>
    </lineage>
</organism>